<evidence type="ECO:0000313" key="3">
    <source>
        <dbReference type="Proteomes" id="UP001241169"/>
    </source>
</evidence>
<evidence type="ECO:0000256" key="1">
    <source>
        <dbReference type="SAM" id="MobiDB-lite"/>
    </source>
</evidence>
<accession>A0ABQ9RZX7</accession>
<keyword evidence="3" id="KW-1185">Reference proteome</keyword>
<feature type="region of interest" description="Disordered" evidence="1">
    <location>
        <begin position="64"/>
        <end position="97"/>
    </location>
</feature>
<dbReference type="EMBL" id="MOPA01000018">
    <property type="protein sequence ID" value="KAK1520216.1"/>
    <property type="molecule type" value="Genomic_DNA"/>
</dbReference>
<sequence length="149" mass="16621">MQDPFGCVEDMHLSDAYTVMLGDNVSPYRENDVAAKRSHIALLGWPQRYPKMQMTAVLTFAKGPESTTAGHDPGKAFARPDIGNFGHRSGKQDHGNIARKFVPQLKKRGIFVKALGNQREERFSEEKEAQYVITNSDLAARTETSIGLR</sequence>
<dbReference type="GeneID" id="85383415"/>
<evidence type="ECO:0000313" key="2">
    <source>
        <dbReference type="EMBL" id="KAK1520216.1"/>
    </source>
</evidence>
<organism evidence="2 3">
    <name type="scientific">Colletotrichum paranaense</name>
    <dbReference type="NCBI Taxonomy" id="1914294"/>
    <lineage>
        <taxon>Eukaryota</taxon>
        <taxon>Fungi</taxon>
        <taxon>Dikarya</taxon>
        <taxon>Ascomycota</taxon>
        <taxon>Pezizomycotina</taxon>
        <taxon>Sordariomycetes</taxon>
        <taxon>Hypocreomycetidae</taxon>
        <taxon>Glomerellales</taxon>
        <taxon>Glomerellaceae</taxon>
        <taxon>Colletotrichum</taxon>
        <taxon>Colletotrichum acutatum species complex</taxon>
    </lineage>
</organism>
<protein>
    <submittedName>
        <fullName evidence="2">Uncharacterized protein</fullName>
    </submittedName>
</protein>
<dbReference type="Proteomes" id="UP001241169">
    <property type="component" value="Unassembled WGS sequence"/>
</dbReference>
<dbReference type="RefSeq" id="XP_060341948.1">
    <property type="nucleotide sequence ID" value="XM_060499516.1"/>
</dbReference>
<reference evidence="2 3" key="1">
    <citation type="submission" date="2016-10" db="EMBL/GenBank/DDBJ databases">
        <title>The genome sequence of Colletotrichum fioriniae PJ7.</title>
        <authorList>
            <person name="Baroncelli R."/>
        </authorList>
    </citation>
    <scope>NUCLEOTIDE SEQUENCE [LARGE SCALE GENOMIC DNA]</scope>
    <source>
        <strain evidence="2 3">IMI 384185</strain>
    </source>
</reference>
<gene>
    <name evidence="2" type="ORF">CPAR01_15267</name>
</gene>
<name>A0ABQ9RZX7_9PEZI</name>
<proteinExistence type="predicted"/>
<comment type="caution">
    <text evidence="2">The sequence shown here is derived from an EMBL/GenBank/DDBJ whole genome shotgun (WGS) entry which is preliminary data.</text>
</comment>